<name>A0A4S8RK69_9FLAO</name>
<comment type="caution">
    <text evidence="1">The sequence shown here is derived from an EMBL/GenBank/DDBJ whole genome shotgun (WGS) entry which is preliminary data.</text>
</comment>
<organism evidence="1 2">
    <name type="scientific">Flagellimonas alvinocaridis</name>
    <dbReference type="NCBI Taxonomy" id="2530200"/>
    <lineage>
        <taxon>Bacteria</taxon>
        <taxon>Pseudomonadati</taxon>
        <taxon>Bacteroidota</taxon>
        <taxon>Flavobacteriia</taxon>
        <taxon>Flavobacteriales</taxon>
        <taxon>Flavobacteriaceae</taxon>
        <taxon>Flagellimonas</taxon>
    </lineage>
</organism>
<dbReference type="Proteomes" id="UP000310406">
    <property type="component" value="Unassembled WGS sequence"/>
</dbReference>
<gene>
    <name evidence="1" type="ORF">EZV76_13275</name>
</gene>
<dbReference type="EMBL" id="SNTZ01000009">
    <property type="protein sequence ID" value="THV58052.1"/>
    <property type="molecule type" value="Genomic_DNA"/>
</dbReference>
<evidence type="ECO:0000313" key="2">
    <source>
        <dbReference type="Proteomes" id="UP000310406"/>
    </source>
</evidence>
<evidence type="ECO:0000313" key="1">
    <source>
        <dbReference type="EMBL" id="THV58052.1"/>
    </source>
</evidence>
<dbReference type="RefSeq" id="WP_136567054.1">
    <property type="nucleotide sequence ID" value="NZ_SNTZ01000009.1"/>
</dbReference>
<proteinExistence type="predicted"/>
<dbReference type="OrthoDB" id="1453003at2"/>
<accession>A0A4S8RK69</accession>
<protein>
    <submittedName>
        <fullName evidence="1">Uncharacterized protein</fullName>
    </submittedName>
</protein>
<sequence>MIEFEKGDIETLDFMVATMVQKKSVNGQDLIDEGYIKTESSEGFEFNVRADDRRADEFVRYLSILDKYEVCDCFYGEDSEFGRKNENTLRFHLGGGFKALYSELTSQ</sequence>
<keyword evidence="2" id="KW-1185">Reference proteome</keyword>
<dbReference type="AlphaFoldDB" id="A0A4S8RK69"/>
<reference evidence="1 2" key="1">
    <citation type="submission" date="2019-03" db="EMBL/GenBank/DDBJ databases">
        <title>Muricauda SCR12 sp.nov, a marine bacterium isolated from Pacific Ocean:the Okinawa trough.</title>
        <authorList>
            <person name="Liu L."/>
        </authorList>
    </citation>
    <scope>NUCLEOTIDE SEQUENCE [LARGE SCALE GENOMIC DNA]</scope>
    <source>
        <strain evidence="1 2">SCR12</strain>
    </source>
</reference>